<name>A0A4V1ER90_9BACT</name>
<dbReference type="OrthoDB" id="161687at2"/>
<reference evidence="1 2" key="1">
    <citation type="submission" date="2019-05" db="EMBL/GenBank/DDBJ databases">
        <title>The Complete Genome Sequence of the n-alkane-degrading Desulfoglaeba alkanexedens ALDC reveals multiple alkylsuccinate synthase gene clusters.</title>
        <authorList>
            <person name="Callaghan A.V."/>
            <person name="Davidova I.A."/>
            <person name="Duncan K.E."/>
            <person name="Morris B."/>
            <person name="McInerney M.J."/>
        </authorList>
    </citation>
    <scope>NUCLEOTIDE SEQUENCE [LARGE SCALE GENOMIC DNA]</scope>
    <source>
        <strain evidence="1 2">ALDC</strain>
    </source>
</reference>
<dbReference type="AlphaFoldDB" id="A0A4V1ER90"/>
<organism evidence="1 2">
    <name type="scientific">Desulfoglaeba alkanexedens ALDC</name>
    <dbReference type="NCBI Taxonomy" id="980445"/>
    <lineage>
        <taxon>Bacteria</taxon>
        <taxon>Pseudomonadati</taxon>
        <taxon>Thermodesulfobacteriota</taxon>
        <taxon>Syntrophobacteria</taxon>
        <taxon>Syntrophobacterales</taxon>
        <taxon>Syntrophobacteraceae</taxon>
        <taxon>Desulfoglaeba</taxon>
    </lineage>
</organism>
<keyword evidence="2" id="KW-1185">Reference proteome</keyword>
<dbReference type="KEGG" id="dax:FDQ92_00480"/>
<gene>
    <name evidence="1" type="ORF">FDQ92_00480</name>
</gene>
<evidence type="ECO:0000313" key="2">
    <source>
        <dbReference type="Proteomes" id="UP000298602"/>
    </source>
</evidence>
<dbReference type="EMBL" id="CP040098">
    <property type="protein sequence ID" value="QCQ20811.1"/>
    <property type="molecule type" value="Genomic_DNA"/>
</dbReference>
<accession>A0A4V1ER90</accession>
<dbReference type="RefSeq" id="WP_137422781.1">
    <property type="nucleotide sequence ID" value="NZ_CP040098.1"/>
</dbReference>
<reference evidence="1 2" key="2">
    <citation type="submission" date="2019-05" db="EMBL/GenBank/DDBJ databases">
        <authorList>
            <person name="Suflita J.M."/>
            <person name="Marks C.R."/>
        </authorList>
    </citation>
    <scope>NUCLEOTIDE SEQUENCE [LARGE SCALE GENOMIC DNA]</scope>
    <source>
        <strain evidence="1 2">ALDC</strain>
    </source>
</reference>
<proteinExistence type="predicted"/>
<sequence length="98" mass="11579">MAEIKFKSDVPDKATEILTEALETESLRLEYSLRLAKERLSRFEKKYNVSSEKFINEWTAEDLEGKDLEYVEWAGEYHLSMRLNERLDVLKSIHHVST</sequence>
<protein>
    <submittedName>
        <fullName evidence="1">Uncharacterized protein</fullName>
    </submittedName>
</protein>
<evidence type="ECO:0000313" key="1">
    <source>
        <dbReference type="EMBL" id="QCQ20811.1"/>
    </source>
</evidence>
<dbReference type="Proteomes" id="UP000298602">
    <property type="component" value="Chromosome"/>
</dbReference>